<proteinExistence type="predicted"/>
<dbReference type="Proteomes" id="UP000202181">
    <property type="component" value="Segment"/>
</dbReference>
<dbReference type="GeneID" id="29057173"/>
<feature type="transmembrane region" description="Helical" evidence="2">
    <location>
        <begin position="34"/>
        <end position="53"/>
    </location>
</feature>
<evidence type="ECO:0000256" key="1">
    <source>
        <dbReference type="SAM" id="MobiDB-lite"/>
    </source>
</evidence>
<sequence length="165" mass="18523">MIASFIKLLPFLQMLLEAFKPGEGEKVTRAGKILTLVIVALIAYSGFVSYAYVVQYHALINVQSHDQYLDLSYKELKEKADKLGEDNAKLYDRLFTCLGQRPPYEGDHAKAEEEKKPEPTVAPTVPETPVHAATPPVKKQQAAQRPVGVQDANEFRQEILRTLNQ</sequence>
<evidence type="ECO:0000313" key="3">
    <source>
        <dbReference type="EMBL" id="ANZ48236.1"/>
    </source>
</evidence>
<accession>A0A1B2IAG4</accession>
<dbReference type="RefSeq" id="YP_009290841.1">
    <property type="nucleotide sequence ID" value="NC_031107.2"/>
</dbReference>
<dbReference type="OrthoDB" id="20384at10239"/>
<protein>
    <submittedName>
        <fullName evidence="3">Uncharacterized protein</fullName>
    </submittedName>
</protein>
<keyword evidence="2" id="KW-1133">Transmembrane helix</keyword>
<evidence type="ECO:0000313" key="4">
    <source>
        <dbReference type="Proteomes" id="UP000202181"/>
    </source>
</evidence>
<dbReference type="KEGG" id="vg:29057173"/>
<keyword evidence="4" id="KW-1185">Reference proteome</keyword>
<evidence type="ECO:0000256" key="2">
    <source>
        <dbReference type="SAM" id="Phobius"/>
    </source>
</evidence>
<keyword evidence="2" id="KW-0812">Transmembrane</keyword>
<dbReference type="EMBL" id="KX397364">
    <property type="protein sequence ID" value="ANZ48236.1"/>
    <property type="molecule type" value="Genomic_DNA"/>
</dbReference>
<feature type="region of interest" description="Disordered" evidence="1">
    <location>
        <begin position="102"/>
        <end position="150"/>
    </location>
</feature>
<feature type="compositionally biased region" description="Basic and acidic residues" evidence="1">
    <location>
        <begin position="104"/>
        <end position="118"/>
    </location>
</feature>
<feature type="compositionally biased region" description="Low complexity" evidence="1">
    <location>
        <begin position="119"/>
        <end position="137"/>
    </location>
</feature>
<name>A0A1B2IAG4_9CAUD</name>
<gene>
    <name evidence="3" type="ORF">ASESINO_223</name>
</gene>
<keyword evidence="2" id="KW-0472">Membrane</keyword>
<reference evidence="3" key="1">
    <citation type="submission" date="2016-06" db="EMBL/GenBank/DDBJ databases">
        <authorList>
            <person name="Berg J.A."/>
            <person name="Hyde J.R."/>
            <person name="Breakwell D.P."/>
            <person name="Hope S."/>
            <person name="Grose J.H."/>
        </authorList>
    </citation>
    <scope>NUCLEOTIDE SEQUENCE [LARGE SCALE GENOMIC DNA]</scope>
</reference>
<organism evidence="3 4">
    <name type="scientific">Erwinia phage vB_EamM_Asesino</name>
    <dbReference type="NCBI Taxonomy" id="1883370"/>
    <lineage>
        <taxon>Viruses</taxon>
        <taxon>Duplodnaviria</taxon>
        <taxon>Heunggongvirae</taxon>
        <taxon>Uroviricota</taxon>
        <taxon>Caudoviricetes</taxon>
        <taxon>Chimalliviridae</taxon>
        <taxon>Erskinevirus</taxon>
        <taxon>Erskinevirus asesino</taxon>
    </lineage>
</organism>